<dbReference type="OrthoDB" id="4553959at2"/>
<dbReference type="Gene3D" id="3.30.70.1230">
    <property type="entry name" value="Nucleotide cyclase"/>
    <property type="match status" value="1"/>
</dbReference>
<dbReference type="EMBL" id="FMCU01000011">
    <property type="protein sequence ID" value="SCF37163.1"/>
    <property type="molecule type" value="Genomic_DNA"/>
</dbReference>
<evidence type="ECO:0000256" key="1">
    <source>
        <dbReference type="SAM" id="MobiDB-lite"/>
    </source>
</evidence>
<evidence type="ECO:0000313" key="3">
    <source>
        <dbReference type="Proteomes" id="UP000198797"/>
    </source>
</evidence>
<sequence>MVADARNPTRHVVLMVDIERYSARSNVLQHRAQQALTEVMQAAWDELGIVLPETLRQQSGDGQLAVLPPGASERRVLRLASVLDRLLREHNQGLSAEARVRMRLGVHHGLVHLDSANGFAGSAVVTVCRLVDSPQLKSMLRRFPRAQVALVVSDLIYQDVVREYQDLPQDQFLRINASLPDKGFESSAWIYVPGENAAASTVPDALPADPQGEIDLNRMDRSAELDPPQLPTVGQVFQHITAQGPAAFGNGNTVTTYGSADDAQPGRSSR</sequence>
<protein>
    <recommendedName>
        <fullName evidence="4">Guanylate cyclase domain-containing protein</fullName>
    </recommendedName>
</protein>
<keyword evidence="3" id="KW-1185">Reference proteome</keyword>
<dbReference type="Proteomes" id="UP000198797">
    <property type="component" value="Unassembled WGS sequence"/>
</dbReference>
<reference evidence="3" key="1">
    <citation type="submission" date="2016-06" db="EMBL/GenBank/DDBJ databases">
        <authorList>
            <person name="Varghese N."/>
            <person name="Submissions Spin"/>
        </authorList>
    </citation>
    <scope>NUCLEOTIDE SEQUENCE [LARGE SCALE GENOMIC DNA]</scope>
    <source>
        <strain evidence="3">DSM 44100</strain>
    </source>
</reference>
<dbReference type="AlphaFoldDB" id="A0A1C4ZW39"/>
<dbReference type="InterPro" id="IPR029787">
    <property type="entry name" value="Nucleotide_cyclase"/>
</dbReference>
<feature type="region of interest" description="Disordered" evidence="1">
    <location>
        <begin position="248"/>
        <end position="270"/>
    </location>
</feature>
<dbReference type="SUPFAM" id="SSF55073">
    <property type="entry name" value="Nucleotide cyclase"/>
    <property type="match status" value="1"/>
</dbReference>
<proteinExistence type="predicted"/>
<organism evidence="2 3">
    <name type="scientific">Micromonospora matsumotoense</name>
    <dbReference type="NCBI Taxonomy" id="121616"/>
    <lineage>
        <taxon>Bacteria</taxon>
        <taxon>Bacillati</taxon>
        <taxon>Actinomycetota</taxon>
        <taxon>Actinomycetes</taxon>
        <taxon>Micromonosporales</taxon>
        <taxon>Micromonosporaceae</taxon>
        <taxon>Micromonospora</taxon>
    </lineage>
</organism>
<accession>A0A1C4ZW39</accession>
<dbReference type="STRING" id="121616.GA0070216_111186"/>
<evidence type="ECO:0008006" key="4">
    <source>
        <dbReference type="Google" id="ProtNLM"/>
    </source>
</evidence>
<gene>
    <name evidence="2" type="ORF">GA0070216_111186</name>
</gene>
<evidence type="ECO:0000313" key="2">
    <source>
        <dbReference type="EMBL" id="SCF37163.1"/>
    </source>
</evidence>
<name>A0A1C4ZW39_9ACTN</name>